<sequence>MADPKVALASIGKSYRTRTGPPSAIKAIQQDKMKVNFVQSKAEAQLVRLARSKPDVSKLIFTPTSSIVNIKALEAESAREMKVHKDEPLRRLVSRSGSRSRRLSSLSLAASKKPSLLVTASERSSSDLLTRRSSFDIFVEPNVSQLGIARRKQKQQQYEFLPHGFRYHSNGDERLSKPLLSPRSSCASCANLRLDAAVKSQTQLTRLHESTVRSLPISRMEQSGKLAAYFSASDLNKRLVKEQQQAETNNKFIVQANVRGELGEDPQGKRKAMLGRAAAAKGSDNMFRRTILRHINDMAQSGESASRASLTRVTTATASSNVRDTSHPSTPNTLGTVDNRTGSPTLPLPPSQSPERRLAAVAQCTKSQTQGDCLSAVNSSFNMRYGVPVKLMAQRKHILDEQHFRELVETHKNNVQIGNFLTDIKLTTGKPEKHTELLPPSISDLIG</sequence>
<name>A0A3S0ZIV6_ELYCH</name>
<keyword evidence="3" id="KW-1185">Reference proteome</keyword>
<reference evidence="2 3" key="1">
    <citation type="submission" date="2019-01" db="EMBL/GenBank/DDBJ databases">
        <title>A draft genome assembly of the solar-powered sea slug Elysia chlorotica.</title>
        <authorList>
            <person name="Cai H."/>
            <person name="Li Q."/>
            <person name="Fang X."/>
            <person name="Li J."/>
            <person name="Curtis N.E."/>
            <person name="Altenburger A."/>
            <person name="Shibata T."/>
            <person name="Feng M."/>
            <person name="Maeda T."/>
            <person name="Schwartz J.A."/>
            <person name="Shigenobu S."/>
            <person name="Lundholm N."/>
            <person name="Nishiyama T."/>
            <person name="Yang H."/>
            <person name="Hasebe M."/>
            <person name="Li S."/>
            <person name="Pierce S.K."/>
            <person name="Wang J."/>
        </authorList>
    </citation>
    <scope>NUCLEOTIDE SEQUENCE [LARGE SCALE GENOMIC DNA]</scope>
    <source>
        <strain evidence="2">EC2010</strain>
        <tissue evidence="2">Whole organism of an adult</tissue>
    </source>
</reference>
<dbReference type="OrthoDB" id="10634375at2759"/>
<dbReference type="EMBL" id="RQTK01000489">
    <property type="protein sequence ID" value="RUS78792.1"/>
    <property type="molecule type" value="Genomic_DNA"/>
</dbReference>
<evidence type="ECO:0000256" key="1">
    <source>
        <dbReference type="SAM" id="MobiDB-lite"/>
    </source>
</evidence>
<evidence type="ECO:0000313" key="3">
    <source>
        <dbReference type="Proteomes" id="UP000271974"/>
    </source>
</evidence>
<accession>A0A3S0ZIV6</accession>
<feature type="region of interest" description="Disordered" evidence="1">
    <location>
        <begin position="300"/>
        <end position="353"/>
    </location>
</feature>
<protein>
    <submittedName>
        <fullName evidence="2">Uncharacterized protein</fullName>
    </submittedName>
</protein>
<feature type="region of interest" description="Disordered" evidence="1">
    <location>
        <begin position="1"/>
        <end position="21"/>
    </location>
</feature>
<evidence type="ECO:0000313" key="2">
    <source>
        <dbReference type="EMBL" id="RUS78792.1"/>
    </source>
</evidence>
<organism evidence="2 3">
    <name type="scientific">Elysia chlorotica</name>
    <name type="common">Eastern emerald elysia</name>
    <name type="synonym">Sea slug</name>
    <dbReference type="NCBI Taxonomy" id="188477"/>
    <lineage>
        <taxon>Eukaryota</taxon>
        <taxon>Metazoa</taxon>
        <taxon>Spiralia</taxon>
        <taxon>Lophotrochozoa</taxon>
        <taxon>Mollusca</taxon>
        <taxon>Gastropoda</taxon>
        <taxon>Heterobranchia</taxon>
        <taxon>Euthyneura</taxon>
        <taxon>Panpulmonata</taxon>
        <taxon>Sacoglossa</taxon>
        <taxon>Placobranchoidea</taxon>
        <taxon>Plakobranchidae</taxon>
        <taxon>Elysia</taxon>
    </lineage>
</organism>
<feature type="compositionally biased region" description="Polar residues" evidence="1">
    <location>
        <begin position="300"/>
        <end position="342"/>
    </location>
</feature>
<dbReference type="AlphaFoldDB" id="A0A3S0ZIV6"/>
<dbReference type="Proteomes" id="UP000271974">
    <property type="component" value="Unassembled WGS sequence"/>
</dbReference>
<gene>
    <name evidence="2" type="ORF">EGW08_013442</name>
</gene>
<proteinExistence type="predicted"/>
<comment type="caution">
    <text evidence="2">The sequence shown here is derived from an EMBL/GenBank/DDBJ whole genome shotgun (WGS) entry which is preliminary data.</text>
</comment>